<dbReference type="RefSeq" id="WP_312560622.1">
    <property type="nucleotide sequence ID" value="NZ_JAVSKO010000002.1"/>
</dbReference>
<dbReference type="InterPro" id="IPR024163">
    <property type="entry name" value="Aerotolerance_reg_N"/>
</dbReference>
<dbReference type="Pfam" id="PF07584">
    <property type="entry name" value="BatA"/>
    <property type="match status" value="1"/>
</dbReference>
<keyword evidence="1" id="KW-0472">Membrane</keyword>
<name>A0AAJ2J9H3_STEMA</name>
<evidence type="ECO:0000256" key="1">
    <source>
        <dbReference type="SAM" id="Phobius"/>
    </source>
</evidence>
<accession>A0AAJ2J9H3</accession>
<evidence type="ECO:0000313" key="3">
    <source>
        <dbReference type="EMBL" id="MDT3467239.1"/>
    </source>
</evidence>
<protein>
    <submittedName>
        <fullName evidence="3">BatA domain-containing protein</fullName>
    </submittedName>
</protein>
<dbReference type="EMBL" id="JAVSKO010000002">
    <property type="protein sequence ID" value="MDT3467239.1"/>
    <property type="molecule type" value="Genomic_DNA"/>
</dbReference>
<dbReference type="Proteomes" id="UP001251948">
    <property type="component" value="Unassembled WGS sequence"/>
</dbReference>
<sequence length="374" mass="40692">MNLLFPLGLAALAAWLLPLLIHLARRHPYTPLDFAALRWLRAQIRPRQRIRFDDWPLLLVRLLLLAALALLLARPALTGPAPAPSAWIVVAPGLDPAALRGTAQDGNWHWLAPGFPRIDQAPPASSASVSSLLRELDAQLPTDTALTVHVPDPLPGLDGARLQLSRDVQWHTQPMPVTPPQTAVALPRLRVHGEASATTAQHWLNALQRAWGVQALPSPLAEDAVPERGEIGVWSRNDALPANWQAWLRDGGLVMRAGKPAASARILLRDAEGVPLLWQQRIGQGQLLSLPGDWNAASNAALRDPQLPRALLLALQPPTAPRLGDARDQAPHRAALPAVTPPPREPTPWLLLAIVLLFALERWMASSARRRVAA</sequence>
<proteinExistence type="predicted"/>
<keyword evidence="1" id="KW-0812">Transmembrane</keyword>
<evidence type="ECO:0000313" key="4">
    <source>
        <dbReference type="Proteomes" id="UP001251948"/>
    </source>
</evidence>
<dbReference type="AlphaFoldDB" id="A0AAJ2J9H3"/>
<feature type="transmembrane region" description="Helical" evidence="1">
    <location>
        <begin position="55"/>
        <end position="73"/>
    </location>
</feature>
<dbReference type="InterPro" id="IPR011933">
    <property type="entry name" value="Double_TM_dom"/>
</dbReference>
<reference evidence="3" key="1">
    <citation type="submission" date="2023-07" db="EMBL/GenBank/DDBJ databases">
        <title>Comparative genomics of clinical Stenotrophomonas maltophilia isolates reveals regions of diversity which correlate with colonization and persistence in vivo.</title>
        <authorList>
            <person name="Mcdaniel M.S."/>
            <person name="Swords W.E."/>
            <person name="Sumpter N.A."/>
            <person name="Lindgren N.R."/>
            <person name="Billiot C.E."/>
        </authorList>
    </citation>
    <scope>NUCLEOTIDE SEQUENCE</scope>
    <source>
        <strain evidence="3">Ism4</strain>
    </source>
</reference>
<keyword evidence="1" id="KW-1133">Transmembrane helix</keyword>
<comment type="caution">
    <text evidence="3">The sequence shown here is derived from an EMBL/GenBank/DDBJ whole genome shotgun (WGS) entry which is preliminary data.</text>
</comment>
<gene>
    <name evidence="3" type="ORF">ROV92_04385</name>
</gene>
<organism evidence="3 4">
    <name type="scientific">Stenotrophomonas maltophilia</name>
    <name type="common">Pseudomonas maltophilia</name>
    <name type="synonym">Xanthomonas maltophilia</name>
    <dbReference type="NCBI Taxonomy" id="40324"/>
    <lineage>
        <taxon>Bacteria</taxon>
        <taxon>Pseudomonadati</taxon>
        <taxon>Pseudomonadota</taxon>
        <taxon>Gammaproteobacteria</taxon>
        <taxon>Lysobacterales</taxon>
        <taxon>Lysobacteraceae</taxon>
        <taxon>Stenotrophomonas</taxon>
        <taxon>Stenotrophomonas maltophilia group</taxon>
    </lineage>
</organism>
<feature type="domain" description="Aerotolerance regulator N-terminal" evidence="2">
    <location>
        <begin position="1"/>
        <end position="75"/>
    </location>
</feature>
<evidence type="ECO:0000259" key="2">
    <source>
        <dbReference type="Pfam" id="PF07584"/>
    </source>
</evidence>
<dbReference type="NCBIfam" id="TIGR02226">
    <property type="entry name" value="two_anch"/>
    <property type="match status" value="1"/>
</dbReference>